<keyword evidence="3" id="KW-1185">Reference proteome</keyword>
<proteinExistence type="predicted"/>
<dbReference type="Proteomes" id="UP000184041">
    <property type="component" value="Unassembled WGS sequence"/>
</dbReference>
<sequence length="115" mass="13419">MRAPRNIDGISVLGALAGDTIKEPRNYLYWDYGHTRVRYDQAVRMGAWKGIRLGEEGEIQLYHLGKDIKEKNNVADQYPDIVRNIDEIMETAHEPDERYPIGEEYTGDPIWRKQQ</sequence>
<dbReference type="Gene3D" id="3.40.720.10">
    <property type="entry name" value="Alkaline Phosphatase, subunit A"/>
    <property type="match status" value="1"/>
</dbReference>
<dbReference type="SUPFAM" id="SSF53649">
    <property type="entry name" value="Alkaline phosphatase-like"/>
    <property type="match status" value="1"/>
</dbReference>
<organism evidence="2 3">
    <name type="scientific">Fodinibius roseus</name>
    <dbReference type="NCBI Taxonomy" id="1194090"/>
    <lineage>
        <taxon>Bacteria</taxon>
        <taxon>Pseudomonadati</taxon>
        <taxon>Balneolota</taxon>
        <taxon>Balneolia</taxon>
        <taxon>Balneolales</taxon>
        <taxon>Balneolaceae</taxon>
        <taxon>Fodinibius</taxon>
    </lineage>
</organism>
<protein>
    <submittedName>
        <fullName evidence="2">Uncharacterized protein</fullName>
    </submittedName>
</protein>
<dbReference type="EMBL" id="FQUS01000005">
    <property type="protein sequence ID" value="SHF06343.1"/>
    <property type="molecule type" value="Genomic_DNA"/>
</dbReference>
<evidence type="ECO:0000256" key="1">
    <source>
        <dbReference type="SAM" id="MobiDB-lite"/>
    </source>
</evidence>
<feature type="region of interest" description="Disordered" evidence="1">
    <location>
        <begin position="94"/>
        <end position="115"/>
    </location>
</feature>
<dbReference type="STRING" id="1194090.SAMN05443144_10592"/>
<name>A0A1M4YKZ2_9BACT</name>
<dbReference type="InterPro" id="IPR017850">
    <property type="entry name" value="Alkaline_phosphatase_core_sf"/>
</dbReference>
<evidence type="ECO:0000313" key="3">
    <source>
        <dbReference type="Proteomes" id="UP000184041"/>
    </source>
</evidence>
<gene>
    <name evidence="2" type="ORF">SAMN05443144_10592</name>
</gene>
<evidence type="ECO:0000313" key="2">
    <source>
        <dbReference type="EMBL" id="SHF06343.1"/>
    </source>
</evidence>
<accession>A0A1M4YKZ2</accession>
<dbReference type="AlphaFoldDB" id="A0A1M4YKZ2"/>
<dbReference type="RefSeq" id="WP_211483104.1">
    <property type="nucleotide sequence ID" value="NZ_FQUS01000005.1"/>
</dbReference>
<reference evidence="2 3" key="1">
    <citation type="submission" date="2016-11" db="EMBL/GenBank/DDBJ databases">
        <authorList>
            <person name="Jaros S."/>
            <person name="Januszkiewicz K."/>
            <person name="Wedrychowicz H."/>
        </authorList>
    </citation>
    <scope>NUCLEOTIDE SEQUENCE [LARGE SCALE GENOMIC DNA]</scope>
    <source>
        <strain evidence="2 3">DSM 21986</strain>
    </source>
</reference>